<dbReference type="EMBL" id="JBFXLS010000072">
    <property type="protein sequence ID" value="KAL2820179.1"/>
    <property type="molecule type" value="Genomic_DNA"/>
</dbReference>
<keyword evidence="4" id="KW-1185">Reference proteome</keyword>
<evidence type="ECO:0000259" key="2">
    <source>
        <dbReference type="Pfam" id="PF00561"/>
    </source>
</evidence>
<reference evidence="3 4" key="1">
    <citation type="submission" date="2024-07" db="EMBL/GenBank/DDBJ databases">
        <title>Section-level genome sequencing and comparative genomics of Aspergillus sections Usti and Cavernicolus.</title>
        <authorList>
            <consortium name="Lawrence Berkeley National Laboratory"/>
            <person name="Nybo J.L."/>
            <person name="Vesth T.C."/>
            <person name="Theobald S."/>
            <person name="Frisvad J.C."/>
            <person name="Larsen T.O."/>
            <person name="Kjaerboelling I."/>
            <person name="Rothschild-Mancinelli K."/>
            <person name="Lyhne E.K."/>
            <person name="Kogle M.E."/>
            <person name="Barry K."/>
            <person name="Clum A."/>
            <person name="Na H."/>
            <person name="Ledsgaard L."/>
            <person name="Lin J."/>
            <person name="Lipzen A."/>
            <person name="Kuo A."/>
            <person name="Riley R."/>
            <person name="Mondo S."/>
            <person name="LaButti K."/>
            <person name="Haridas S."/>
            <person name="Pangalinan J."/>
            <person name="Salamov A.A."/>
            <person name="Simmons B.A."/>
            <person name="Magnuson J.K."/>
            <person name="Chen J."/>
            <person name="Drula E."/>
            <person name="Henrissat B."/>
            <person name="Wiebenga A."/>
            <person name="Lubbers R.J."/>
            <person name="Gomes A.C."/>
            <person name="Makela M.R."/>
            <person name="Stajich J."/>
            <person name="Grigoriev I.V."/>
            <person name="Mortensen U.H."/>
            <person name="De vries R.P."/>
            <person name="Baker S.E."/>
            <person name="Andersen M.R."/>
        </authorList>
    </citation>
    <scope>NUCLEOTIDE SEQUENCE [LARGE SCALE GENOMIC DNA]</scope>
    <source>
        <strain evidence="3 4">CBS 600.67</strain>
    </source>
</reference>
<dbReference type="PANTHER" id="PTHR47751">
    <property type="entry name" value="SUPERFAMILY HYDROLASE, PUTATIVE (AFU_ORTHOLOGUE AFUA_2G16580)-RELATED"/>
    <property type="match status" value="1"/>
</dbReference>
<accession>A0ABR4HXF1</accession>
<evidence type="ECO:0000313" key="4">
    <source>
        <dbReference type="Proteomes" id="UP001610335"/>
    </source>
</evidence>
<dbReference type="InterPro" id="IPR029058">
    <property type="entry name" value="AB_hydrolase_fold"/>
</dbReference>
<dbReference type="Pfam" id="PF00561">
    <property type="entry name" value="Abhydrolase_1"/>
    <property type="match status" value="1"/>
</dbReference>
<evidence type="ECO:0000256" key="1">
    <source>
        <dbReference type="ARBA" id="ARBA00029464"/>
    </source>
</evidence>
<comment type="similarity">
    <text evidence="1">Belongs to the polyketide transferase af380 family.</text>
</comment>
<comment type="caution">
    <text evidence="3">The sequence shown here is derived from an EMBL/GenBank/DDBJ whole genome shotgun (WGS) entry which is preliminary data.</text>
</comment>
<dbReference type="InterPro" id="IPR051411">
    <property type="entry name" value="Polyketide_trans_af380"/>
</dbReference>
<dbReference type="InterPro" id="IPR000073">
    <property type="entry name" value="AB_hydrolase_1"/>
</dbReference>
<proteinExistence type="inferred from homology"/>
<feature type="domain" description="AB hydrolase-1" evidence="2">
    <location>
        <begin position="35"/>
        <end position="158"/>
    </location>
</feature>
<dbReference type="PANTHER" id="PTHR47751:SF2">
    <property type="entry name" value="DLTD N-TERMINAL DOMAIN PROTEIN (AFU_ORTHOLOGUE AFUA_8G00380)-RELATED"/>
    <property type="match status" value="1"/>
</dbReference>
<dbReference type="SUPFAM" id="SSF53474">
    <property type="entry name" value="alpha/beta-Hydrolases"/>
    <property type="match status" value="1"/>
</dbReference>
<name>A0ABR4HXF1_9EURO</name>
<sequence length="309" mass="34857">MAFAFNQAEFEEVEFQTLDQLTLKARLYPASERGPAIIMNPGYNCTKEISVPSAATYFQRHGITTMIYDPRNCGQSEGTPRREIDPHRHVDDYLDALTFMAGLEIVDPEQIGLWGVSFSATIALAAACYDPRAQCVMAVSPWTFEFGISPEQAKENFARLVSERESQALGNEPFYTAMVDQEGNNPIHLGVDWGDEVRAAITEFASLSADGFVPTVTFQSYYKIFTFSPYVALPYLGDTPAMMVVPEHDTICPVEQQVRLYEAIKGPKEIYHAARKRHLTMLQEDAEFEPMMQAQVDFFKKAVRKEQSF</sequence>
<dbReference type="Proteomes" id="UP001610335">
    <property type="component" value="Unassembled WGS sequence"/>
</dbReference>
<evidence type="ECO:0000313" key="3">
    <source>
        <dbReference type="EMBL" id="KAL2820179.1"/>
    </source>
</evidence>
<dbReference type="Gene3D" id="3.40.50.1820">
    <property type="entry name" value="alpha/beta hydrolase"/>
    <property type="match status" value="1"/>
</dbReference>
<protein>
    <submittedName>
        <fullName evidence="3">Alpha/beta-hydrolase</fullName>
    </submittedName>
</protein>
<dbReference type="Gene3D" id="1.10.10.800">
    <property type="match status" value="1"/>
</dbReference>
<organism evidence="3 4">
    <name type="scientific">Aspergillus cavernicola</name>
    <dbReference type="NCBI Taxonomy" id="176166"/>
    <lineage>
        <taxon>Eukaryota</taxon>
        <taxon>Fungi</taxon>
        <taxon>Dikarya</taxon>
        <taxon>Ascomycota</taxon>
        <taxon>Pezizomycotina</taxon>
        <taxon>Eurotiomycetes</taxon>
        <taxon>Eurotiomycetidae</taxon>
        <taxon>Eurotiales</taxon>
        <taxon>Aspergillaceae</taxon>
        <taxon>Aspergillus</taxon>
        <taxon>Aspergillus subgen. Nidulantes</taxon>
    </lineage>
</organism>
<gene>
    <name evidence="3" type="ORF">BDW59DRAFT_151012</name>
</gene>